<dbReference type="OrthoDB" id="3242799at2"/>
<accession>D1NV96</accession>
<comment type="caution">
    <text evidence="2">The sequence shown here is derived from an EMBL/GenBank/DDBJ whole genome shotgun (WGS) entry which is preliminary data.</text>
</comment>
<keyword evidence="4" id="KW-1185">Reference proteome</keyword>
<keyword evidence="1" id="KW-0812">Transmembrane</keyword>
<evidence type="ECO:0000313" key="2">
    <source>
        <dbReference type="EMBL" id="EFA22747.1"/>
    </source>
</evidence>
<dbReference type="AlphaFoldDB" id="D1NV96"/>
<evidence type="ECO:0000256" key="1">
    <source>
        <dbReference type="SAM" id="Phobius"/>
    </source>
</evidence>
<dbReference type="EMBL" id="JGYW01000002">
    <property type="protein sequence ID" value="KFI59691.1"/>
    <property type="molecule type" value="Genomic_DNA"/>
</dbReference>
<evidence type="ECO:0000313" key="4">
    <source>
        <dbReference type="Proteomes" id="UP000029074"/>
    </source>
</evidence>
<gene>
    <name evidence="3" type="ORF">BGLCM_0362</name>
    <name evidence="2" type="ORF">BIFGAL_03780</name>
</gene>
<keyword evidence="1" id="KW-1133">Transmembrane helix</keyword>
<protein>
    <submittedName>
        <fullName evidence="2">Uncharacterized protein</fullName>
    </submittedName>
</protein>
<dbReference type="Proteomes" id="UP000003656">
    <property type="component" value="Unassembled WGS sequence"/>
</dbReference>
<keyword evidence="1" id="KW-0472">Membrane</keyword>
<reference evidence="2" key="1">
    <citation type="submission" date="2009-11" db="EMBL/GenBank/DDBJ databases">
        <authorList>
            <person name="Weinstock G."/>
            <person name="Sodergren E."/>
            <person name="Clifton S."/>
            <person name="Fulton L."/>
            <person name="Fulton B."/>
            <person name="Courtney L."/>
            <person name="Fronick C."/>
            <person name="Harrison M."/>
            <person name="Strong C."/>
            <person name="Farmer C."/>
            <person name="Delahaunty K."/>
            <person name="Markovic C."/>
            <person name="Hall O."/>
            <person name="Minx P."/>
            <person name="Tomlinson C."/>
            <person name="Mitreva M."/>
            <person name="Nelson J."/>
            <person name="Hou S."/>
            <person name="Wollam A."/>
            <person name="Pepin K.H."/>
            <person name="Johnson M."/>
            <person name="Bhonagiri V."/>
            <person name="Nash W.E."/>
            <person name="Warren W."/>
            <person name="Chinwalla A."/>
            <person name="Mardis E.R."/>
            <person name="Wilson R.K."/>
        </authorList>
    </citation>
    <scope>NUCLEOTIDE SEQUENCE [LARGE SCALE GENOMIC DNA]</scope>
    <source>
        <strain evidence="2">DSM 20093</strain>
    </source>
</reference>
<sequence length="215" mass="22811">MPHSPQSSKSRNQQTSSSIIKLRIAVAAVAFVIVLSLVFAFLWPGWAVKPAPAPVATPAATATAKPTIAAKALPDDATSLMKALPDHVAEYVRLDVATTDVWKDAKPLEAYAVTYGTSEEAKPDNSVSLTVAQWSTTADAQQQFAKLKSDLQGTEVMSGNIKVSGSTSGAYIMKTDGKPEDASAQATGLWCNDTVVFEVQGQQKAVKTMVELFPL</sequence>
<dbReference type="EMBL" id="ABXB03000003">
    <property type="protein sequence ID" value="EFA22747.1"/>
    <property type="molecule type" value="Genomic_DNA"/>
</dbReference>
<dbReference type="RefSeq" id="WP_006295236.1">
    <property type="nucleotide sequence ID" value="NZ_ABXB03000003.1"/>
</dbReference>
<name>D1NV96_9BIFI</name>
<reference evidence="3 4" key="2">
    <citation type="submission" date="2014-03" db="EMBL/GenBank/DDBJ databases">
        <title>Genomics of Bifidobacteria.</title>
        <authorList>
            <person name="Ventura M."/>
            <person name="Milani C."/>
            <person name="Lugli G.A."/>
        </authorList>
    </citation>
    <scope>NUCLEOTIDE SEQUENCE [LARGE SCALE GENOMIC DNA]</scope>
    <source>
        <strain evidence="3 4">LMG 11596</strain>
    </source>
</reference>
<feature type="transmembrane region" description="Helical" evidence="1">
    <location>
        <begin position="20"/>
        <end position="43"/>
    </location>
</feature>
<dbReference type="Proteomes" id="UP000029074">
    <property type="component" value="Unassembled WGS sequence"/>
</dbReference>
<evidence type="ECO:0000313" key="3">
    <source>
        <dbReference type="EMBL" id="KFI59691.1"/>
    </source>
</evidence>
<organism evidence="2">
    <name type="scientific">Bifidobacterium gallicum DSM 20093 = LMG 11596</name>
    <dbReference type="NCBI Taxonomy" id="561180"/>
    <lineage>
        <taxon>Bacteria</taxon>
        <taxon>Bacillati</taxon>
        <taxon>Actinomycetota</taxon>
        <taxon>Actinomycetes</taxon>
        <taxon>Bifidobacteriales</taxon>
        <taxon>Bifidobacteriaceae</taxon>
        <taxon>Bifidobacterium</taxon>
    </lineage>
</organism>
<proteinExistence type="predicted"/>
<dbReference type="eggNOG" id="ENOG5033B3F">
    <property type="taxonomic scope" value="Bacteria"/>
</dbReference>